<dbReference type="InterPro" id="IPR054828">
    <property type="entry name" value="Vit_B12_bind_prot"/>
</dbReference>
<dbReference type="EMBL" id="DTBX01000076">
    <property type="protein sequence ID" value="HGQ55224.1"/>
    <property type="molecule type" value="Genomic_DNA"/>
</dbReference>
<dbReference type="InterPro" id="IPR050902">
    <property type="entry name" value="ABC_Transporter_SBP"/>
</dbReference>
<feature type="domain" description="Fe/B12 periplasmic-binding" evidence="3">
    <location>
        <begin position="24"/>
        <end position="269"/>
    </location>
</feature>
<accession>A0A7C4S1L5</accession>
<dbReference type="SUPFAM" id="SSF53807">
    <property type="entry name" value="Helical backbone' metal receptor"/>
    <property type="match status" value="1"/>
</dbReference>
<evidence type="ECO:0000313" key="5">
    <source>
        <dbReference type="EMBL" id="HGU47237.1"/>
    </source>
</evidence>
<dbReference type="PANTHER" id="PTHR30535">
    <property type="entry name" value="VITAMIN B12-BINDING PROTEIN"/>
    <property type="match status" value="1"/>
</dbReference>
<dbReference type="AlphaFoldDB" id="A0A7C4S1L5"/>
<dbReference type="EMBL" id="DSZH01000072">
    <property type="protein sequence ID" value="HGU47237.1"/>
    <property type="molecule type" value="Genomic_DNA"/>
</dbReference>
<feature type="coiled-coil region" evidence="2">
    <location>
        <begin position="122"/>
        <end position="159"/>
    </location>
</feature>
<keyword evidence="1" id="KW-0732">Signal</keyword>
<dbReference type="Gene3D" id="3.40.50.1980">
    <property type="entry name" value="Nitrogenase molybdenum iron protein domain"/>
    <property type="match status" value="2"/>
</dbReference>
<proteinExistence type="predicted"/>
<name>A0A7C4S1L5_UNCW3</name>
<dbReference type="NCBIfam" id="NF038402">
    <property type="entry name" value="TroA_like"/>
    <property type="match status" value="1"/>
</dbReference>
<keyword evidence="2" id="KW-0175">Coiled coil</keyword>
<sequence length="269" mass="31352">MKKFLLFILFLLLCNQPSKEKKIRVVSLSPAVTEIIFALNCEEYLVGNTIYCDYPEKAKEIYKVGDLINPSLEKIIKLKPTLVFLTYPLQKNIDEKLKALNIKTFNSSPKSLNEMFQEIIKIGEIFNKKERAEKLVDSLREELNKIKKLKKKLKVYIEINANPPITIGKNSFLNDLLEFIGLENIFADKLTDYPVVKHEEIILKNPDYIILFHPTSKVDDVSSRFGYEKIEAVKYHKIVNNLNPDYFLRNSPRVIEGIKMLRNILRDEE</sequence>
<comment type="caution">
    <text evidence="5">The sequence shown here is derived from an EMBL/GenBank/DDBJ whole genome shotgun (WGS) entry which is preliminary data.</text>
</comment>
<dbReference type="Pfam" id="PF01497">
    <property type="entry name" value="Peripla_BP_2"/>
    <property type="match status" value="1"/>
</dbReference>
<dbReference type="InterPro" id="IPR002491">
    <property type="entry name" value="ABC_transptr_periplasmic_BD"/>
</dbReference>
<dbReference type="PROSITE" id="PS50983">
    <property type="entry name" value="FE_B12_PBP"/>
    <property type="match status" value="1"/>
</dbReference>
<evidence type="ECO:0000259" key="3">
    <source>
        <dbReference type="PROSITE" id="PS50983"/>
    </source>
</evidence>
<organism evidence="5">
    <name type="scientific">candidate division WOR-3 bacterium</name>
    <dbReference type="NCBI Taxonomy" id="2052148"/>
    <lineage>
        <taxon>Bacteria</taxon>
        <taxon>Bacteria division WOR-3</taxon>
    </lineage>
</organism>
<reference evidence="5" key="1">
    <citation type="journal article" date="2020" name="mSystems">
        <title>Genome- and Community-Level Interaction Insights into Carbon Utilization and Element Cycling Functions of Hydrothermarchaeota in Hydrothermal Sediment.</title>
        <authorList>
            <person name="Zhou Z."/>
            <person name="Liu Y."/>
            <person name="Xu W."/>
            <person name="Pan J."/>
            <person name="Luo Z.H."/>
            <person name="Li M."/>
        </authorList>
    </citation>
    <scope>NUCLEOTIDE SEQUENCE [LARGE SCALE GENOMIC DNA]</scope>
    <source>
        <strain evidence="5">SpSt-594</strain>
        <strain evidence="4">SpSt-655</strain>
    </source>
</reference>
<dbReference type="GO" id="GO:0071281">
    <property type="term" value="P:cellular response to iron ion"/>
    <property type="evidence" value="ECO:0007669"/>
    <property type="project" value="TreeGrafter"/>
</dbReference>
<protein>
    <recommendedName>
        <fullName evidence="3">Fe/B12 periplasmic-binding domain-containing protein</fullName>
    </recommendedName>
</protein>
<evidence type="ECO:0000313" key="4">
    <source>
        <dbReference type="EMBL" id="HGQ55224.1"/>
    </source>
</evidence>
<gene>
    <name evidence="5" type="ORF">ENT60_01570</name>
    <name evidence="4" type="ORF">ENU28_02010</name>
</gene>
<evidence type="ECO:0000256" key="2">
    <source>
        <dbReference type="SAM" id="Coils"/>
    </source>
</evidence>
<evidence type="ECO:0000256" key="1">
    <source>
        <dbReference type="ARBA" id="ARBA00022729"/>
    </source>
</evidence>
<dbReference type="PANTHER" id="PTHR30535:SF34">
    <property type="entry name" value="MOLYBDATE-BINDING PROTEIN MOLA"/>
    <property type="match status" value="1"/>
</dbReference>